<keyword evidence="4" id="KW-1185">Reference proteome</keyword>
<proteinExistence type="predicted"/>
<evidence type="ECO:0000256" key="2">
    <source>
        <dbReference type="SAM" id="Phobius"/>
    </source>
</evidence>
<keyword evidence="2" id="KW-1133">Transmembrane helix</keyword>
<protein>
    <submittedName>
        <fullName evidence="3">Signal peptide protein</fullName>
    </submittedName>
</protein>
<organism evidence="3 4">
    <name type="scientific">Rhodopirellula sallentina SM41</name>
    <dbReference type="NCBI Taxonomy" id="1263870"/>
    <lineage>
        <taxon>Bacteria</taxon>
        <taxon>Pseudomonadati</taxon>
        <taxon>Planctomycetota</taxon>
        <taxon>Planctomycetia</taxon>
        <taxon>Pirellulales</taxon>
        <taxon>Pirellulaceae</taxon>
        <taxon>Rhodopirellula</taxon>
    </lineage>
</organism>
<evidence type="ECO:0000313" key="4">
    <source>
        <dbReference type="Proteomes" id="UP000011885"/>
    </source>
</evidence>
<feature type="transmembrane region" description="Helical" evidence="2">
    <location>
        <begin position="33"/>
        <end position="57"/>
    </location>
</feature>
<name>M5U2E8_9BACT</name>
<reference evidence="3 4" key="1">
    <citation type="journal article" date="2013" name="Mar. Genomics">
        <title>Expression of sulfatases in Rhodopirellula baltica and the diversity of sulfatases in the genus Rhodopirellula.</title>
        <authorList>
            <person name="Wegner C.E."/>
            <person name="Richter-Heitmann T."/>
            <person name="Klindworth A."/>
            <person name="Klockow C."/>
            <person name="Richter M."/>
            <person name="Achstetter T."/>
            <person name="Glockner F.O."/>
            <person name="Harder J."/>
        </authorList>
    </citation>
    <scope>NUCLEOTIDE SEQUENCE [LARGE SCALE GENOMIC DNA]</scope>
    <source>
        <strain evidence="3 4">SM41</strain>
    </source>
</reference>
<accession>M5U2E8</accession>
<comment type="caution">
    <text evidence="3">The sequence shown here is derived from an EMBL/GenBank/DDBJ whole genome shotgun (WGS) entry which is preliminary data.</text>
</comment>
<dbReference type="AlphaFoldDB" id="M5U2E8"/>
<dbReference type="PATRIC" id="fig|1263870.3.peg.3281"/>
<evidence type="ECO:0000256" key="1">
    <source>
        <dbReference type="SAM" id="MobiDB-lite"/>
    </source>
</evidence>
<dbReference type="Proteomes" id="UP000011885">
    <property type="component" value="Unassembled WGS sequence"/>
</dbReference>
<gene>
    <name evidence="3" type="ORF">RSSM_03092</name>
</gene>
<sequence>MNSTPLPSRSVSPEPAPMSPPSRVAENRKRNRLVTAVLLGIVFGFGLVTQTGCLGIVSNLMHAVGADRIPAECDALKDSKVAVVTMTDQSHYSDDIASRLLNRRVRDILSMEVKGLTLVHEDAVQQWRDTHGWDNIDYLEIGKSIKAEKLLAIELTDMRLRDGATLYRGRAGVQLIVYDIEQEKVVFRKEIDEFTYPVNAGQYTSETTEPKFRKLFLGMLAQRIARVFHPYDFADTVALDGALASE</sequence>
<keyword evidence="2" id="KW-0472">Membrane</keyword>
<feature type="compositionally biased region" description="Polar residues" evidence="1">
    <location>
        <begin position="1"/>
        <end position="11"/>
    </location>
</feature>
<feature type="region of interest" description="Disordered" evidence="1">
    <location>
        <begin position="1"/>
        <end position="26"/>
    </location>
</feature>
<dbReference type="EMBL" id="ANOH01000215">
    <property type="protein sequence ID" value="EMI55449.1"/>
    <property type="molecule type" value="Genomic_DNA"/>
</dbReference>
<evidence type="ECO:0000313" key="3">
    <source>
        <dbReference type="EMBL" id="EMI55449.1"/>
    </source>
</evidence>
<keyword evidence="2" id="KW-0812">Transmembrane</keyword>